<evidence type="ECO:0000313" key="3">
    <source>
        <dbReference type="Proteomes" id="UP001482620"/>
    </source>
</evidence>
<accession>A0ABV0UKX5</accession>
<keyword evidence="1" id="KW-0812">Transmembrane</keyword>
<dbReference type="EMBL" id="JAHRIQ010074841">
    <property type="protein sequence ID" value="MEQ2245884.1"/>
    <property type="molecule type" value="Genomic_DNA"/>
</dbReference>
<proteinExistence type="predicted"/>
<protein>
    <submittedName>
        <fullName evidence="2">Uncharacterized protein</fullName>
    </submittedName>
</protein>
<name>A0ABV0UKX5_9TELE</name>
<feature type="transmembrane region" description="Helical" evidence="1">
    <location>
        <begin position="33"/>
        <end position="50"/>
    </location>
</feature>
<sequence>MAIQRLGLENALTFVNTLVRFNLLAKAERRTCLSPMSLCSVVILAVVIFLKQAVFKTLVQSFSTSSSIVGRGEAEEELWFSRVVHSPRSTDSCEEKHPQNISIL</sequence>
<keyword evidence="1" id="KW-1133">Transmembrane helix</keyword>
<comment type="caution">
    <text evidence="2">The sequence shown here is derived from an EMBL/GenBank/DDBJ whole genome shotgun (WGS) entry which is preliminary data.</text>
</comment>
<evidence type="ECO:0000313" key="2">
    <source>
        <dbReference type="EMBL" id="MEQ2245884.1"/>
    </source>
</evidence>
<dbReference type="Proteomes" id="UP001482620">
    <property type="component" value="Unassembled WGS sequence"/>
</dbReference>
<keyword evidence="3" id="KW-1185">Reference proteome</keyword>
<keyword evidence="1" id="KW-0472">Membrane</keyword>
<gene>
    <name evidence="2" type="ORF">ILYODFUR_032582</name>
</gene>
<reference evidence="2 3" key="1">
    <citation type="submission" date="2021-06" db="EMBL/GenBank/DDBJ databases">
        <authorList>
            <person name="Palmer J.M."/>
        </authorList>
    </citation>
    <scope>NUCLEOTIDE SEQUENCE [LARGE SCALE GENOMIC DNA]</scope>
    <source>
        <strain evidence="3">if_2019</strain>
        <tissue evidence="2">Muscle</tissue>
    </source>
</reference>
<organism evidence="2 3">
    <name type="scientific">Ilyodon furcidens</name>
    <name type="common">goldbreast splitfin</name>
    <dbReference type="NCBI Taxonomy" id="33524"/>
    <lineage>
        <taxon>Eukaryota</taxon>
        <taxon>Metazoa</taxon>
        <taxon>Chordata</taxon>
        <taxon>Craniata</taxon>
        <taxon>Vertebrata</taxon>
        <taxon>Euteleostomi</taxon>
        <taxon>Actinopterygii</taxon>
        <taxon>Neopterygii</taxon>
        <taxon>Teleostei</taxon>
        <taxon>Neoteleostei</taxon>
        <taxon>Acanthomorphata</taxon>
        <taxon>Ovalentaria</taxon>
        <taxon>Atherinomorphae</taxon>
        <taxon>Cyprinodontiformes</taxon>
        <taxon>Goodeidae</taxon>
        <taxon>Ilyodon</taxon>
    </lineage>
</organism>
<evidence type="ECO:0000256" key="1">
    <source>
        <dbReference type="SAM" id="Phobius"/>
    </source>
</evidence>